<proteinExistence type="predicted"/>
<dbReference type="InterPro" id="IPR013783">
    <property type="entry name" value="Ig-like_fold"/>
</dbReference>
<dbReference type="Gene3D" id="2.60.40.10">
    <property type="entry name" value="Immunoglobulins"/>
    <property type="match status" value="1"/>
</dbReference>
<accession>A0A450SMC9</accession>
<evidence type="ECO:0000313" key="2">
    <source>
        <dbReference type="EMBL" id="VFJ54846.1"/>
    </source>
</evidence>
<gene>
    <name evidence="2" type="ORF">BECKDK2373B_GA0170837_10493</name>
</gene>
<dbReference type="InterPro" id="IPR036116">
    <property type="entry name" value="FN3_sf"/>
</dbReference>
<dbReference type="SMART" id="SM00060">
    <property type="entry name" value="FN3"/>
    <property type="match status" value="1"/>
</dbReference>
<reference evidence="2" key="1">
    <citation type="submission" date="2019-02" db="EMBL/GenBank/DDBJ databases">
        <authorList>
            <person name="Gruber-Vodicka R. H."/>
            <person name="Seah K. B. B."/>
        </authorList>
    </citation>
    <scope>NUCLEOTIDE SEQUENCE</scope>
    <source>
        <strain evidence="2">BECK_DK47</strain>
    </source>
</reference>
<dbReference type="SUPFAM" id="SSF49265">
    <property type="entry name" value="Fibronectin type III"/>
    <property type="match status" value="1"/>
</dbReference>
<evidence type="ECO:0000259" key="1">
    <source>
        <dbReference type="PROSITE" id="PS50853"/>
    </source>
</evidence>
<dbReference type="Pfam" id="PF00041">
    <property type="entry name" value="fn3"/>
    <property type="match status" value="1"/>
</dbReference>
<sequence length="202" mass="22026">MPRFPKAEPQVQSQIHEIISGLEAHPDVFPNPPVGAKDLEKLFNTYMASFETAKDKQAEASHAIDIKNEDLETAVEAAKRILRYAENETDSDDSKLKYLGWGGRRPANALRQPGQTRALEAPRQGAGWIFLDWKAPDEGGKVAAYKIQRREEGTQDWIDVGTAIETEATVSGQPGGKQFVFQVVAINKAGVGAPSNGVLATL</sequence>
<dbReference type="PROSITE" id="PS50853">
    <property type="entry name" value="FN3"/>
    <property type="match status" value="1"/>
</dbReference>
<protein>
    <submittedName>
        <fullName evidence="2">Fibronectin type III domain-containing protein</fullName>
    </submittedName>
</protein>
<dbReference type="CDD" id="cd00063">
    <property type="entry name" value="FN3"/>
    <property type="match status" value="1"/>
</dbReference>
<dbReference type="AlphaFoldDB" id="A0A450SMC9"/>
<organism evidence="2">
    <name type="scientific">Candidatus Kentrum sp. DK</name>
    <dbReference type="NCBI Taxonomy" id="2126562"/>
    <lineage>
        <taxon>Bacteria</taxon>
        <taxon>Pseudomonadati</taxon>
        <taxon>Pseudomonadota</taxon>
        <taxon>Gammaproteobacteria</taxon>
        <taxon>Candidatus Kentrum</taxon>
    </lineage>
</organism>
<name>A0A450SMC9_9GAMM</name>
<dbReference type="InterPro" id="IPR003961">
    <property type="entry name" value="FN3_dom"/>
</dbReference>
<feature type="domain" description="Fibronectin type-III" evidence="1">
    <location>
        <begin position="115"/>
        <end position="202"/>
    </location>
</feature>
<dbReference type="EMBL" id="CAADEX010000049">
    <property type="protein sequence ID" value="VFJ54846.1"/>
    <property type="molecule type" value="Genomic_DNA"/>
</dbReference>